<dbReference type="Pfam" id="PF17917">
    <property type="entry name" value="RT_RNaseH"/>
    <property type="match status" value="1"/>
</dbReference>
<protein>
    <recommendedName>
        <fullName evidence="8">Reverse transcriptase RNase H-like domain-containing protein</fullName>
    </recommendedName>
</protein>
<evidence type="ECO:0000313" key="10">
    <source>
        <dbReference type="Proteomes" id="UP001054821"/>
    </source>
</evidence>
<evidence type="ECO:0000256" key="2">
    <source>
        <dbReference type="ARBA" id="ARBA00022695"/>
    </source>
</evidence>
<dbReference type="GO" id="GO:0003964">
    <property type="term" value="F:RNA-directed DNA polymerase activity"/>
    <property type="evidence" value="ECO:0007669"/>
    <property type="project" value="UniProtKB-KW"/>
</dbReference>
<dbReference type="Gene3D" id="3.10.20.370">
    <property type="match status" value="1"/>
</dbReference>
<comment type="caution">
    <text evidence="9">The sequence shown here is derived from an EMBL/GenBank/DDBJ whole genome shotgun (WGS) entry which is preliminary data.</text>
</comment>
<dbReference type="SUPFAM" id="SSF56672">
    <property type="entry name" value="DNA/RNA polymerases"/>
    <property type="match status" value="1"/>
</dbReference>
<dbReference type="EMBL" id="JAJFAZ020000004">
    <property type="protein sequence ID" value="KAI5335345.1"/>
    <property type="molecule type" value="Genomic_DNA"/>
</dbReference>
<dbReference type="PANTHER" id="PTHR37984">
    <property type="entry name" value="PROTEIN CBG26694"/>
    <property type="match status" value="1"/>
</dbReference>
<evidence type="ECO:0000256" key="6">
    <source>
        <dbReference type="ARBA" id="ARBA00022918"/>
    </source>
</evidence>
<keyword evidence="4" id="KW-0255">Endonuclease</keyword>
<dbReference type="InterPro" id="IPR043128">
    <property type="entry name" value="Rev_trsase/Diguanyl_cyclase"/>
</dbReference>
<evidence type="ECO:0000256" key="3">
    <source>
        <dbReference type="ARBA" id="ARBA00022722"/>
    </source>
</evidence>
<dbReference type="PANTHER" id="PTHR37984:SF5">
    <property type="entry name" value="PROTEIN NYNRIN-LIKE"/>
    <property type="match status" value="1"/>
</dbReference>
<dbReference type="Gene3D" id="3.30.70.270">
    <property type="match status" value="1"/>
</dbReference>
<keyword evidence="10" id="KW-1185">Reference proteome</keyword>
<dbReference type="InterPro" id="IPR043502">
    <property type="entry name" value="DNA/RNA_pol_sf"/>
</dbReference>
<dbReference type="GO" id="GO:0004519">
    <property type="term" value="F:endonuclease activity"/>
    <property type="evidence" value="ECO:0007669"/>
    <property type="project" value="UniProtKB-KW"/>
</dbReference>
<dbReference type="CDD" id="cd09274">
    <property type="entry name" value="RNase_HI_RT_Ty3"/>
    <property type="match status" value="1"/>
</dbReference>
<dbReference type="InterPro" id="IPR041373">
    <property type="entry name" value="RT_RNaseH"/>
</dbReference>
<dbReference type="AlphaFoldDB" id="A0AAD4W1U3"/>
<reference evidence="9 10" key="1">
    <citation type="journal article" date="2022" name="G3 (Bethesda)">
        <title>Whole-genome sequence and methylome profiling of the almond [Prunus dulcis (Mill.) D.A. Webb] cultivar 'Nonpareil'.</title>
        <authorList>
            <person name="D'Amico-Willman K.M."/>
            <person name="Ouma W.Z."/>
            <person name="Meulia T."/>
            <person name="Sideli G.M."/>
            <person name="Gradziel T.M."/>
            <person name="Fresnedo-Ramirez J."/>
        </authorList>
    </citation>
    <scope>NUCLEOTIDE SEQUENCE [LARGE SCALE GENOMIC DNA]</scope>
    <source>
        <strain evidence="9">Clone GOH B32 T37-40</strain>
    </source>
</reference>
<keyword evidence="1" id="KW-0808">Transferase</keyword>
<feature type="compositionally biased region" description="Acidic residues" evidence="7">
    <location>
        <begin position="74"/>
        <end position="83"/>
    </location>
</feature>
<keyword evidence="5" id="KW-0378">Hydrolase</keyword>
<feature type="region of interest" description="Disordered" evidence="7">
    <location>
        <begin position="55"/>
        <end position="83"/>
    </location>
</feature>
<evidence type="ECO:0000256" key="4">
    <source>
        <dbReference type="ARBA" id="ARBA00022759"/>
    </source>
</evidence>
<evidence type="ECO:0000259" key="8">
    <source>
        <dbReference type="Pfam" id="PF17917"/>
    </source>
</evidence>
<accession>A0AAD4W1U3</accession>
<gene>
    <name evidence="9" type="ORF">L3X38_025478</name>
</gene>
<proteinExistence type="predicted"/>
<organism evidence="9 10">
    <name type="scientific">Prunus dulcis</name>
    <name type="common">Almond</name>
    <name type="synonym">Amygdalus dulcis</name>
    <dbReference type="NCBI Taxonomy" id="3755"/>
    <lineage>
        <taxon>Eukaryota</taxon>
        <taxon>Viridiplantae</taxon>
        <taxon>Streptophyta</taxon>
        <taxon>Embryophyta</taxon>
        <taxon>Tracheophyta</taxon>
        <taxon>Spermatophyta</taxon>
        <taxon>Magnoliopsida</taxon>
        <taxon>eudicotyledons</taxon>
        <taxon>Gunneridae</taxon>
        <taxon>Pentapetalae</taxon>
        <taxon>rosids</taxon>
        <taxon>fabids</taxon>
        <taxon>Rosales</taxon>
        <taxon>Rosaceae</taxon>
        <taxon>Amygdaloideae</taxon>
        <taxon>Amygdaleae</taxon>
        <taxon>Prunus</taxon>
    </lineage>
</organism>
<dbReference type="GO" id="GO:0016787">
    <property type="term" value="F:hydrolase activity"/>
    <property type="evidence" value="ECO:0007669"/>
    <property type="project" value="UniProtKB-KW"/>
</dbReference>
<evidence type="ECO:0000256" key="7">
    <source>
        <dbReference type="SAM" id="MobiDB-lite"/>
    </source>
</evidence>
<dbReference type="FunFam" id="3.30.70.270:FF:000020">
    <property type="entry name" value="Transposon Tf2-6 polyprotein-like Protein"/>
    <property type="match status" value="1"/>
</dbReference>
<feature type="domain" description="Reverse transcriptase RNase H-like" evidence="8">
    <location>
        <begin position="186"/>
        <end position="285"/>
    </location>
</feature>
<evidence type="ECO:0000256" key="5">
    <source>
        <dbReference type="ARBA" id="ARBA00022801"/>
    </source>
</evidence>
<keyword evidence="2" id="KW-0548">Nucleotidyltransferase</keyword>
<dbReference type="Proteomes" id="UP001054821">
    <property type="component" value="Chromosome 4"/>
</dbReference>
<keyword evidence="6" id="KW-0695">RNA-directed DNA polymerase</keyword>
<evidence type="ECO:0000313" key="9">
    <source>
        <dbReference type="EMBL" id="KAI5335345.1"/>
    </source>
</evidence>
<evidence type="ECO:0000256" key="1">
    <source>
        <dbReference type="ARBA" id="ARBA00022679"/>
    </source>
</evidence>
<keyword evidence="3" id="KW-0540">Nuclease</keyword>
<sequence length="306" mass="34296">MKGPAPNFPKPEANPVEIPDITLMSGPLLKLYPFSQNGIRRREIYGGEVWTTPAASSPFSGETTAAGGGSQLGLEEDDTSGLEEDDTPVILAPVPSSHRISARSFSGSFQINAMADWPIPTSVKSLGGFLGLTGYYRKFIPHYGRESFPLTQLMKNDGFLWMPEAIAAFHKLKELMLSPRVLALLDFTKPFIIESDASGTGIGVGLQQEGRPISFTSKTLGPRNQALSTYEREMMAIVHAIKKWHHYLQGRHFVIQTGHHNLKYFFNHKAHIPFQQKWVTKLLGYDYEIQYEQCIVLISYQSHLYH</sequence>
<name>A0AAD4W1U3_PRUDU</name>
<dbReference type="InterPro" id="IPR050951">
    <property type="entry name" value="Retrovirus_Pol_polyprotein"/>
</dbReference>